<dbReference type="EMBL" id="CP038437">
    <property type="protein sequence ID" value="QEM80336.1"/>
    <property type="molecule type" value="Genomic_DNA"/>
</dbReference>
<dbReference type="SUPFAM" id="SSF53850">
    <property type="entry name" value="Periplasmic binding protein-like II"/>
    <property type="match status" value="1"/>
</dbReference>
<dbReference type="FunFam" id="1.10.10.10:FF:000001">
    <property type="entry name" value="LysR family transcriptional regulator"/>
    <property type="match status" value="1"/>
</dbReference>
<evidence type="ECO:0000313" key="6">
    <source>
        <dbReference type="EMBL" id="QEM80336.1"/>
    </source>
</evidence>
<evidence type="ECO:0000256" key="4">
    <source>
        <dbReference type="ARBA" id="ARBA00023163"/>
    </source>
</evidence>
<dbReference type="CDD" id="cd05466">
    <property type="entry name" value="PBP2_LTTR_substrate"/>
    <property type="match status" value="1"/>
</dbReference>
<dbReference type="SUPFAM" id="SSF46785">
    <property type="entry name" value="Winged helix' DNA-binding domain"/>
    <property type="match status" value="1"/>
</dbReference>
<dbReference type="OrthoDB" id="9786526at2"/>
<organism evidence="6 7">
    <name type="scientific">Halomonas binhaiensis</name>
    <dbReference type="NCBI Taxonomy" id="2562282"/>
    <lineage>
        <taxon>Bacteria</taxon>
        <taxon>Pseudomonadati</taxon>
        <taxon>Pseudomonadota</taxon>
        <taxon>Gammaproteobacteria</taxon>
        <taxon>Oceanospirillales</taxon>
        <taxon>Halomonadaceae</taxon>
        <taxon>Halomonas</taxon>
    </lineage>
</organism>
<name>A0A5C1NAF1_9GAMM</name>
<dbReference type="Proteomes" id="UP000324285">
    <property type="component" value="Chromosome"/>
</dbReference>
<keyword evidence="3" id="KW-0238">DNA-binding</keyword>
<accession>A0A5C1NAF1</accession>
<proteinExistence type="inferred from homology"/>
<gene>
    <name evidence="6" type="ORF">E4T21_01255</name>
</gene>
<keyword evidence="2" id="KW-0805">Transcription regulation</keyword>
<evidence type="ECO:0000313" key="7">
    <source>
        <dbReference type="Proteomes" id="UP000324285"/>
    </source>
</evidence>
<dbReference type="Gene3D" id="1.10.10.10">
    <property type="entry name" value="Winged helix-like DNA-binding domain superfamily/Winged helix DNA-binding domain"/>
    <property type="match status" value="1"/>
</dbReference>
<dbReference type="PANTHER" id="PTHR30126:SF77">
    <property type="entry name" value="TRANSCRIPTIONAL REGULATORY PROTEIN"/>
    <property type="match status" value="1"/>
</dbReference>
<evidence type="ECO:0000256" key="1">
    <source>
        <dbReference type="ARBA" id="ARBA00009437"/>
    </source>
</evidence>
<dbReference type="Pfam" id="PF03466">
    <property type="entry name" value="LysR_substrate"/>
    <property type="match status" value="1"/>
</dbReference>
<dbReference type="InterPro" id="IPR005119">
    <property type="entry name" value="LysR_subst-bd"/>
</dbReference>
<sequence>MFDFKEIEAFVWIVRLGSFRLAAQHLHLTQPSVSDRINRLESSLGETLLERSRRPVKPTAKGRQFLRHAEAMLDARQNALSMMNLDTPFQGTLRLGVVESIAHSWLPGFLAELATRFPDLTLELQVDSSPGLAAMMRAGSIDLAFLMGPVDAENVLNRYLCQYRMGLVASPDLNFTSSDFSLHRLGHIPLISFARDSRPYRELGSLLHQQGLDDVKLHCSSSLWTIVRMTLDGLGIGAIPPRIVAAELARGDLISLPCQLPALMFTASWPNHLDAILAEGISGLAIEIASQDQHQHASMA</sequence>
<dbReference type="KEGG" id="hbh:E4T21_01255"/>
<dbReference type="RefSeq" id="WP_149282812.1">
    <property type="nucleotide sequence ID" value="NZ_CP038437.2"/>
</dbReference>
<dbReference type="GO" id="GO:0003700">
    <property type="term" value="F:DNA-binding transcription factor activity"/>
    <property type="evidence" value="ECO:0007669"/>
    <property type="project" value="InterPro"/>
</dbReference>
<dbReference type="PRINTS" id="PR00039">
    <property type="entry name" value="HTHLYSR"/>
</dbReference>
<keyword evidence="7" id="KW-1185">Reference proteome</keyword>
<protein>
    <submittedName>
        <fullName evidence="6">LysR family transcriptional regulator</fullName>
    </submittedName>
</protein>
<evidence type="ECO:0000256" key="2">
    <source>
        <dbReference type="ARBA" id="ARBA00023015"/>
    </source>
</evidence>
<dbReference type="InterPro" id="IPR036390">
    <property type="entry name" value="WH_DNA-bd_sf"/>
</dbReference>
<reference evidence="6" key="1">
    <citation type="submission" date="2021-02" db="EMBL/GenBank/DDBJ databases">
        <title>Strain Y2R2, a novel species of the genus Halomonas.</title>
        <authorList>
            <person name="Huang H."/>
        </authorList>
    </citation>
    <scope>NUCLEOTIDE SEQUENCE</scope>
    <source>
        <strain evidence="6">Y2R2</strain>
    </source>
</reference>
<dbReference type="InterPro" id="IPR036388">
    <property type="entry name" value="WH-like_DNA-bd_sf"/>
</dbReference>
<keyword evidence="4" id="KW-0804">Transcription</keyword>
<comment type="similarity">
    <text evidence="1">Belongs to the LysR transcriptional regulatory family.</text>
</comment>
<dbReference type="PROSITE" id="PS50931">
    <property type="entry name" value="HTH_LYSR"/>
    <property type="match status" value="1"/>
</dbReference>
<dbReference type="PANTHER" id="PTHR30126">
    <property type="entry name" value="HTH-TYPE TRANSCRIPTIONAL REGULATOR"/>
    <property type="match status" value="1"/>
</dbReference>
<feature type="domain" description="HTH lysR-type" evidence="5">
    <location>
        <begin position="2"/>
        <end position="59"/>
    </location>
</feature>
<dbReference type="InterPro" id="IPR000847">
    <property type="entry name" value="LysR_HTH_N"/>
</dbReference>
<dbReference type="AlphaFoldDB" id="A0A5C1NAF1"/>
<evidence type="ECO:0000256" key="3">
    <source>
        <dbReference type="ARBA" id="ARBA00023125"/>
    </source>
</evidence>
<dbReference type="Pfam" id="PF00126">
    <property type="entry name" value="HTH_1"/>
    <property type="match status" value="1"/>
</dbReference>
<dbReference type="Gene3D" id="3.40.190.10">
    <property type="entry name" value="Periplasmic binding protein-like II"/>
    <property type="match status" value="2"/>
</dbReference>
<evidence type="ECO:0000259" key="5">
    <source>
        <dbReference type="PROSITE" id="PS50931"/>
    </source>
</evidence>
<dbReference type="GO" id="GO:0000976">
    <property type="term" value="F:transcription cis-regulatory region binding"/>
    <property type="evidence" value="ECO:0007669"/>
    <property type="project" value="TreeGrafter"/>
</dbReference>